<dbReference type="InterPro" id="IPR003949">
    <property type="entry name" value="K_chnl_volt-dep_EAG"/>
</dbReference>
<proteinExistence type="predicted"/>
<feature type="region of interest" description="Disordered" evidence="1">
    <location>
        <begin position="111"/>
        <end position="132"/>
    </location>
</feature>
<protein>
    <submittedName>
        <fullName evidence="2">Uncharacterized protein</fullName>
    </submittedName>
</protein>
<keyword evidence="3" id="KW-1185">Reference proteome</keyword>
<dbReference type="AlphaFoldDB" id="A0AAV6GNK8"/>
<feature type="compositionally biased region" description="Gly residues" evidence="1">
    <location>
        <begin position="121"/>
        <end position="132"/>
    </location>
</feature>
<accession>A0AAV6GNK8</accession>
<dbReference type="EMBL" id="JADWDJ010000008">
    <property type="protein sequence ID" value="KAG5276783.1"/>
    <property type="molecule type" value="Genomic_DNA"/>
</dbReference>
<evidence type="ECO:0000313" key="2">
    <source>
        <dbReference type="EMBL" id="KAG5276783.1"/>
    </source>
</evidence>
<reference evidence="2" key="1">
    <citation type="submission" date="2020-10" db="EMBL/GenBank/DDBJ databases">
        <title>Chromosome-scale genome assembly of the Allis shad, Alosa alosa.</title>
        <authorList>
            <person name="Margot Z."/>
            <person name="Christophe K."/>
            <person name="Cabau C."/>
            <person name="Louis A."/>
            <person name="Berthelot C."/>
            <person name="Parey E."/>
            <person name="Roest Crollius H."/>
            <person name="Montfort J."/>
            <person name="Robinson-Rechavi M."/>
            <person name="Bucao C."/>
            <person name="Bouchez O."/>
            <person name="Gislard M."/>
            <person name="Lluch J."/>
            <person name="Milhes M."/>
            <person name="Lampietro C."/>
            <person name="Lopez Roques C."/>
            <person name="Donnadieu C."/>
            <person name="Braasch I."/>
            <person name="Desvignes T."/>
            <person name="Postlethwait J."/>
            <person name="Bobe J."/>
            <person name="Guiguen Y."/>
        </authorList>
    </citation>
    <scope>NUCLEOTIDE SEQUENCE</scope>
    <source>
        <strain evidence="2">M-15738</strain>
        <tissue evidence="2">Blood</tissue>
    </source>
</reference>
<dbReference type="GO" id="GO:0005249">
    <property type="term" value="F:voltage-gated potassium channel activity"/>
    <property type="evidence" value="ECO:0007669"/>
    <property type="project" value="InterPro"/>
</dbReference>
<sequence length="205" mass="22875">MGCSLKIIFRKIADVKKEEEERRQQKNEVTLSIPVDHPVRKLFQKFKQQKELQTRGPGSLDLERNQFQVEHQLQPLSHHFHPCHQQPHHQQEPQQQLLQQYQIQHHPLQHHHSPLLQNGAPGIGGSGGGNGGSSVVTVSQITPLQNYVTESETEESGGIGPGGMGGHEALELKPSLGVVADKNCLKVTSPVLTQPRVGRTGWMRF</sequence>
<evidence type="ECO:0000313" key="3">
    <source>
        <dbReference type="Proteomes" id="UP000823561"/>
    </source>
</evidence>
<dbReference type="GO" id="GO:0016020">
    <property type="term" value="C:membrane"/>
    <property type="evidence" value="ECO:0007669"/>
    <property type="project" value="InterPro"/>
</dbReference>
<gene>
    <name evidence="2" type="ORF">AALO_G00109680</name>
</gene>
<comment type="caution">
    <text evidence="2">The sequence shown here is derived from an EMBL/GenBank/DDBJ whole genome shotgun (WGS) entry which is preliminary data.</text>
</comment>
<dbReference type="PRINTS" id="PR01464">
    <property type="entry name" value="EAGCHANNEL"/>
</dbReference>
<dbReference type="Proteomes" id="UP000823561">
    <property type="component" value="Chromosome 8"/>
</dbReference>
<name>A0AAV6GNK8_9TELE</name>
<organism evidence="2 3">
    <name type="scientific">Alosa alosa</name>
    <name type="common">allis shad</name>
    <dbReference type="NCBI Taxonomy" id="278164"/>
    <lineage>
        <taxon>Eukaryota</taxon>
        <taxon>Metazoa</taxon>
        <taxon>Chordata</taxon>
        <taxon>Craniata</taxon>
        <taxon>Vertebrata</taxon>
        <taxon>Euteleostomi</taxon>
        <taxon>Actinopterygii</taxon>
        <taxon>Neopterygii</taxon>
        <taxon>Teleostei</taxon>
        <taxon>Clupei</taxon>
        <taxon>Clupeiformes</taxon>
        <taxon>Clupeoidei</taxon>
        <taxon>Clupeidae</taxon>
        <taxon>Alosa</taxon>
    </lineage>
</organism>
<evidence type="ECO:0000256" key="1">
    <source>
        <dbReference type="SAM" id="MobiDB-lite"/>
    </source>
</evidence>